<dbReference type="PROSITE" id="PS00893">
    <property type="entry name" value="NUDIX_BOX"/>
    <property type="match status" value="1"/>
</dbReference>
<dbReference type="InterPro" id="IPR015797">
    <property type="entry name" value="NUDIX_hydrolase-like_dom_sf"/>
</dbReference>
<dbReference type="PRINTS" id="PR00502">
    <property type="entry name" value="NUDIXFAMILY"/>
</dbReference>
<dbReference type="Proteomes" id="UP000198683">
    <property type="component" value="Unassembled WGS sequence"/>
</dbReference>
<dbReference type="GO" id="GO:0016787">
    <property type="term" value="F:hydrolase activity"/>
    <property type="evidence" value="ECO:0007669"/>
    <property type="project" value="UniProtKB-KW"/>
</dbReference>
<organism evidence="6 7">
    <name type="scientific">Nonomuraea maritima</name>
    <dbReference type="NCBI Taxonomy" id="683260"/>
    <lineage>
        <taxon>Bacteria</taxon>
        <taxon>Bacillati</taxon>
        <taxon>Actinomycetota</taxon>
        <taxon>Actinomycetes</taxon>
        <taxon>Streptosporangiales</taxon>
        <taxon>Streptosporangiaceae</taxon>
        <taxon>Nonomuraea</taxon>
    </lineage>
</organism>
<feature type="domain" description="Nudix hydrolase" evidence="5">
    <location>
        <begin position="27"/>
        <end position="152"/>
    </location>
</feature>
<dbReference type="Pfam" id="PF00293">
    <property type="entry name" value="NUDIX"/>
    <property type="match status" value="1"/>
</dbReference>
<dbReference type="OrthoDB" id="9804442at2"/>
<dbReference type="Gene3D" id="3.90.79.10">
    <property type="entry name" value="Nucleoside Triphosphate Pyrophosphohydrolase"/>
    <property type="match status" value="1"/>
</dbReference>
<protein>
    <submittedName>
        <fullName evidence="6">ADP-ribose pyrophosphatase YjhB, NUDIX family</fullName>
    </submittedName>
</protein>
<evidence type="ECO:0000256" key="2">
    <source>
        <dbReference type="ARBA" id="ARBA00005582"/>
    </source>
</evidence>
<accession>A0A1G8YY01</accession>
<gene>
    <name evidence="6" type="ORF">SAMN05421874_10547</name>
</gene>
<keyword evidence="7" id="KW-1185">Reference proteome</keyword>
<evidence type="ECO:0000259" key="5">
    <source>
        <dbReference type="PROSITE" id="PS51462"/>
    </source>
</evidence>
<dbReference type="EMBL" id="FNFB01000005">
    <property type="protein sequence ID" value="SDK07627.1"/>
    <property type="molecule type" value="Genomic_DNA"/>
</dbReference>
<dbReference type="InterPro" id="IPR020476">
    <property type="entry name" value="Nudix_hydrolase"/>
</dbReference>
<dbReference type="InterPro" id="IPR000086">
    <property type="entry name" value="NUDIX_hydrolase_dom"/>
</dbReference>
<dbReference type="STRING" id="683260.SAMN05421874_10547"/>
<comment type="cofactor">
    <cofactor evidence="1">
        <name>Mg(2+)</name>
        <dbReference type="ChEBI" id="CHEBI:18420"/>
    </cofactor>
</comment>
<reference evidence="6 7" key="1">
    <citation type="submission" date="2016-10" db="EMBL/GenBank/DDBJ databases">
        <authorList>
            <person name="de Groot N.N."/>
        </authorList>
    </citation>
    <scope>NUCLEOTIDE SEQUENCE [LARGE SCALE GENOMIC DNA]</scope>
    <source>
        <strain evidence="6 7">CGMCC 4.5681</strain>
    </source>
</reference>
<evidence type="ECO:0000313" key="7">
    <source>
        <dbReference type="Proteomes" id="UP000198683"/>
    </source>
</evidence>
<dbReference type="RefSeq" id="WP_090762956.1">
    <property type="nucleotide sequence ID" value="NZ_FNFB01000005.1"/>
</dbReference>
<dbReference type="PROSITE" id="PS51462">
    <property type="entry name" value="NUDIX"/>
    <property type="match status" value="1"/>
</dbReference>
<evidence type="ECO:0000256" key="3">
    <source>
        <dbReference type="ARBA" id="ARBA00022801"/>
    </source>
</evidence>
<evidence type="ECO:0000256" key="1">
    <source>
        <dbReference type="ARBA" id="ARBA00001946"/>
    </source>
</evidence>
<dbReference type="SUPFAM" id="SSF55811">
    <property type="entry name" value="Nudix"/>
    <property type="match status" value="1"/>
</dbReference>
<dbReference type="InterPro" id="IPR020084">
    <property type="entry name" value="NUDIX_hydrolase_CS"/>
</dbReference>
<name>A0A1G8YY01_9ACTN</name>
<dbReference type="AlphaFoldDB" id="A0A1G8YY01"/>
<sequence>MRRLLARLWRGLRGPVQWRLLYLSQAKFVVGVTGVVRDRDGNVLLLRHRFWPEHRQWGLPTGGAKRGETFEQTVVREVREETGLEVSVGELVHLRSGFRLRVEVAYAARYAGDGTLRLDPTEILDARWCSPDDLPEGLLEPHRRLIEQSRGQGGPGGEGPVEVRGVVEAAQDPPGLGHHQV</sequence>
<evidence type="ECO:0000256" key="4">
    <source>
        <dbReference type="RuleBase" id="RU003476"/>
    </source>
</evidence>
<evidence type="ECO:0000313" key="6">
    <source>
        <dbReference type="EMBL" id="SDK07627.1"/>
    </source>
</evidence>
<dbReference type="PANTHER" id="PTHR43046:SF16">
    <property type="entry name" value="ADP-RIBOSE PYROPHOSPHATASE YJHB-RELATED"/>
    <property type="match status" value="1"/>
</dbReference>
<dbReference type="PANTHER" id="PTHR43046">
    <property type="entry name" value="GDP-MANNOSE MANNOSYL HYDROLASE"/>
    <property type="match status" value="1"/>
</dbReference>
<proteinExistence type="inferred from homology"/>
<comment type="similarity">
    <text evidence="2 4">Belongs to the Nudix hydrolase family.</text>
</comment>
<keyword evidence="3 4" id="KW-0378">Hydrolase</keyword>